<dbReference type="Pfam" id="PF13479">
    <property type="entry name" value="AAA_24"/>
    <property type="match status" value="1"/>
</dbReference>
<dbReference type="InterPro" id="IPR027417">
    <property type="entry name" value="P-loop_NTPase"/>
</dbReference>
<protein>
    <submittedName>
        <fullName evidence="2">Putative ATPase domain containing protein</fullName>
    </submittedName>
</protein>
<evidence type="ECO:0000313" key="2">
    <source>
        <dbReference type="EMBL" id="QJA50827.1"/>
    </source>
</evidence>
<dbReference type="SUPFAM" id="SSF52540">
    <property type="entry name" value="P-loop containing nucleoside triphosphate hydrolases"/>
    <property type="match status" value="1"/>
</dbReference>
<dbReference type="InterPro" id="IPR003593">
    <property type="entry name" value="AAA+_ATPase"/>
</dbReference>
<dbReference type="EMBL" id="MT144219">
    <property type="protein sequence ID" value="QJA50827.1"/>
    <property type="molecule type" value="Genomic_DNA"/>
</dbReference>
<dbReference type="EMBL" id="MT141521">
    <property type="protein sequence ID" value="QJA64518.1"/>
    <property type="molecule type" value="Genomic_DNA"/>
</dbReference>
<proteinExistence type="predicted"/>
<dbReference type="EMBL" id="MT145190">
    <property type="protein sequence ID" value="QJI04789.1"/>
    <property type="molecule type" value="Genomic_DNA"/>
</dbReference>
<feature type="domain" description="AAA+ ATPase" evidence="1">
    <location>
        <begin position="13"/>
        <end position="188"/>
    </location>
</feature>
<dbReference type="AlphaFoldDB" id="A0A6H1ZU33"/>
<name>A0A6H1ZU33_9ZZZZ</name>
<evidence type="ECO:0000313" key="4">
    <source>
        <dbReference type="EMBL" id="QJI04789.1"/>
    </source>
</evidence>
<gene>
    <name evidence="4" type="ORF">MM415A00115_0024</name>
    <name evidence="3" type="ORF">MM415B00490_0016</name>
    <name evidence="2" type="ORF">TM448A01903_0016</name>
</gene>
<accession>A0A6H1ZU33</accession>
<organism evidence="2">
    <name type="scientific">viral metagenome</name>
    <dbReference type="NCBI Taxonomy" id="1070528"/>
    <lineage>
        <taxon>unclassified sequences</taxon>
        <taxon>metagenomes</taxon>
        <taxon>organismal metagenomes</taxon>
    </lineage>
</organism>
<evidence type="ECO:0000259" key="1">
    <source>
        <dbReference type="SMART" id="SM00382"/>
    </source>
</evidence>
<evidence type="ECO:0000313" key="3">
    <source>
        <dbReference type="EMBL" id="QJA64518.1"/>
    </source>
</evidence>
<sequence length="228" mass="24787">MPIEFRKATRKQAKLRLALVAPSGFGKTYSALRVASGLGGKVVILDTENGSADLYAGDFDYDVLTMNAPFEPAKYVMAIKAAEDAGYDTIILDSISHAWAGTGGLLDKHGALADKGGNSFTAWRKVTPDHNALVDAILQAKIHVIATMRSKVDYAMEGGKVVKLGLAPVQREGMEYEFTCVLDLDQKHNGHASKDRTGLFDNKVVPMTEDVGKQLKAWLETETKEETK</sequence>
<reference evidence="2" key="1">
    <citation type="submission" date="2020-03" db="EMBL/GenBank/DDBJ databases">
        <title>The deep terrestrial virosphere.</title>
        <authorList>
            <person name="Holmfeldt K."/>
            <person name="Nilsson E."/>
            <person name="Simone D."/>
            <person name="Lopez-Fernandez M."/>
            <person name="Wu X."/>
            <person name="de Brujin I."/>
            <person name="Lundin D."/>
            <person name="Andersson A."/>
            <person name="Bertilsson S."/>
            <person name="Dopson M."/>
        </authorList>
    </citation>
    <scope>NUCLEOTIDE SEQUENCE</scope>
    <source>
        <strain evidence="4">MM415A00115</strain>
        <strain evidence="3">MM415B00490</strain>
        <strain evidence="2">TM448A01903</strain>
    </source>
</reference>
<dbReference type="SMART" id="SM00382">
    <property type="entry name" value="AAA"/>
    <property type="match status" value="1"/>
</dbReference>